<name>A0A0C1HD37_9NEIS</name>
<dbReference type="Proteomes" id="UP000031390">
    <property type="component" value="Unassembled WGS sequence"/>
</dbReference>
<organism evidence="2 4">
    <name type="scientific">Morococcus cerebrosus</name>
    <dbReference type="NCBI Taxonomy" id="1056807"/>
    <lineage>
        <taxon>Bacteria</taxon>
        <taxon>Pseudomonadati</taxon>
        <taxon>Pseudomonadota</taxon>
        <taxon>Betaproteobacteria</taxon>
        <taxon>Neisseriales</taxon>
        <taxon>Neisseriaceae</taxon>
        <taxon>Morococcus</taxon>
    </lineage>
</organism>
<dbReference type="EMBL" id="CP094242">
    <property type="protein sequence ID" value="UNV86797.1"/>
    <property type="molecule type" value="Genomic_DNA"/>
</dbReference>
<dbReference type="EMBL" id="JUFZ01000019">
    <property type="protein sequence ID" value="KIC12077.1"/>
    <property type="molecule type" value="Genomic_DNA"/>
</dbReference>
<sequence length="130" mass="15570">MNPLRFLSLSTLVFLTACAATPEQLAARAQARKQEEQNLQIHLAAQCDPETARLIQKQFELADNRSVQTTEQQKSFRLKYMDKVSDPMFQACYKMAWQNHISQQQLQEARYYYNYYDPWGYPFYRPPFWW</sequence>
<evidence type="ECO:0000313" key="2">
    <source>
        <dbReference type="EMBL" id="KIC12077.1"/>
    </source>
</evidence>
<dbReference type="RefSeq" id="WP_039405469.1">
    <property type="nucleotide sequence ID" value="NZ_CP094242.1"/>
</dbReference>
<dbReference type="PATRIC" id="fig|1056807.3.peg.471"/>
<reference evidence="2 4" key="1">
    <citation type="submission" date="2014-12" db="EMBL/GenBank/DDBJ databases">
        <title>Genome sequence of Morococcus cerebrosus.</title>
        <authorList>
            <person name="Shin S.-K."/>
            <person name="Yi H."/>
        </authorList>
    </citation>
    <scope>NUCLEOTIDE SEQUENCE [LARGE SCALE GENOMIC DNA]</scope>
    <source>
        <strain evidence="2 4">CIP 81.93</strain>
    </source>
</reference>
<gene>
    <name evidence="2" type="ORF">MCC93_04890</name>
    <name evidence="3" type="ORF">MON37_09030</name>
</gene>
<feature type="chain" id="PRO_5002151120" description="Lipoprotein" evidence="1">
    <location>
        <begin position="20"/>
        <end position="130"/>
    </location>
</feature>
<evidence type="ECO:0000313" key="5">
    <source>
        <dbReference type="Proteomes" id="UP000829504"/>
    </source>
</evidence>
<evidence type="ECO:0000313" key="3">
    <source>
        <dbReference type="EMBL" id="UNV86797.1"/>
    </source>
</evidence>
<keyword evidence="1" id="KW-0732">Signal</keyword>
<dbReference type="AlphaFoldDB" id="A0A0C1HD37"/>
<keyword evidence="5" id="KW-1185">Reference proteome</keyword>
<proteinExistence type="predicted"/>
<evidence type="ECO:0008006" key="6">
    <source>
        <dbReference type="Google" id="ProtNLM"/>
    </source>
</evidence>
<accession>A0A0C1HD37</accession>
<dbReference type="PROSITE" id="PS51257">
    <property type="entry name" value="PROKAR_LIPOPROTEIN"/>
    <property type="match status" value="1"/>
</dbReference>
<dbReference type="Proteomes" id="UP000829504">
    <property type="component" value="Chromosome"/>
</dbReference>
<protein>
    <recommendedName>
        <fullName evidence="6">Lipoprotein</fullName>
    </recommendedName>
</protein>
<evidence type="ECO:0000256" key="1">
    <source>
        <dbReference type="SAM" id="SignalP"/>
    </source>
</evidence>
<reference evidence="3 5" key="2">
    <citation type="submission" date="2022-03" db="EMBL/GenBank/DDBJ databases">
        <title>Genome sequencing of Morococcus cerebrosus.</title>
        <authorList>
            <person name="Baek M.-G."/>
            <person name="Yi H."/>
        </authorList>
    </citation>
    <scope>NUCLEOTIDE SEQUENCE [LARGE SCALE GENOMIC DNA]</scope>
    <source>
        <strain evidence="3 5">CIP 81.93</strain>
    </source>
</reference>
<feature type="signal peptide" evidence="1">
    <location>
        <begin position="1"/>
        <end position="19"/>
    </location>
</feature>
<evidence type="ECO:0000313" key="4">
    <source>
        <dbReference type="Proteomes" id="UP000031390"/>
    </source>
</evidence>